<dbReference type="EMBL" id="CP080507">
    <property type="protein sequence ID" value="QYM77907.1"/>
    <property type="molecule type" value="Genomic_DNA"/>
</dbReference>
<evidence type="ECO:0000259" key="12">
    <source>
        <dbReference type="SMART" id="SM00478"/>
    </source>
</evidence>
<dbReference type="GO" id="GO:0046872">
    <property type="term" value="F:metal ion binding"/>
    <property type="evidence" value="ECO:0007669"/>
    <property type="project" value="UniProtKB-KW"/>
</dbReference>
<evidence type="ECO:0000256" key="2">
    <source>
        <dbReference type="ARBA" id="ARBA00002933"/>
    </source>
</evidence>
<sequence>MTRKTSAADALAASAADFQHALLTWFDAHQRRLPWRDAPSLYKTVVSEFMLQQTQVKTVLPYFARWLAALPDFAALAAAPEPQVLKLWEGLGYYSRARNLHRLARAVVALPAPPRTAAAWQTLPGVGPYTAAAITSISFAAPAACVDGNVVRILARLTADPTPYRDSATAAKAFTPLATALLSPVRSGDHNQAMMELGATVCFRAHPLCTVCPVFSFCAARRSGEPEQFPRLAPKVIERRAVTRVWCERAGALLLHRAAATARRFANIHELPTAAQLGVDETVLSSHPPLAQRTRAITRFSITETICAAPAAQRYSASDELVWVPLAELETVTLSGPHRRWIGELLAARANASSPAKHRPSPSSATRRRASAAG</sequence>
<evidence type="ECO:0000256" key="1">
    <source>
        <dbReference type="ARBA" id="ARBA00001966"/>
    </source>
</evidence>
<dbReference type="Pfam" id="PF00730">
    <property type="entry name" value="HhH-GPD"/>
    <property type="match status" value="1"/>
</dbReference>
<reference evidence="13" key="1">
    <citation type="submission" date="2021-08" db="EMBL/GenBank/DDBJ databases">
        <title>Genome of a novel bacterium of the phylum Verrucomicrobia, Oleiharenicola sp. KSB-15.</title>
        <authorList>
            <person name="Chung J.-H."/>
            <person name="Ahn J.-H."/>
            <person name="Yoon Y."/>
            <person name="Kim D.-Y."/>
            <person name="An S.-H."/>
            <person name="Park I."/>
            <person name="Yeon J."/>
        </authorList>
    </citation>
    <scope>NUCLEOTIDE SEQUENCE</scope>
    <source>
        <strain evidence="13">KSB-15</strain>
    </source>
</reference>
<keyword evidence="6" id="KW-0378">Hydrolase</keyword>
<evidence type="ECO:0000313" key="14">
    <source>
        <dbReference type="Proteomes" id="UP000825051"/>
    </source>
</evidence>
<comment type="cofactor">
    <cofactor evidence="1">
        <name>[4Fe-4S] cluster</name>
        <dbReference type="ChEBI" id="CHEBI:49883"/>
    </cofactor>
</comment>
<evidence type="ECO:0000256" key="4">
    <source>
        <dbReference type="ARBA" id="ARBA00022723"/>
    </source>
</evidence>
<dbReference type="GO" id="GO:0051536">
    <property type="term" value="F:iron-sulfur cluster binding"/>
    <property type="evidence" value="ECO:0007669"/>
    <property type="project" value="UniProtKB-KW"/>
</dbReference>
<dbReference type="RefSeq" id="WP_220161011.1">
    <property type="nucleotide sequence ID" value="NZ_CP080507.1"/>
</dbReference>
<dbReference type="GO" id="GO:0032357">
    <property type="term" value="F:oxidized purine DNA binding"/>
    <property type="evidence" value="ECO:0007669"/>
    <property type="project" value="TreeGrafter"/>
</dbReference>
<feature type="compositionally biased region" description="Basic residues" evidence="11">
    <location>
        <begin position="356"/>
        <end position="374"/>
    </location>
</feature>
<dbReference type="GO" id="GO:0000701">
    <property type="term" value="F:purine-specific mismatch base pair DNA N-glycosylase activity"/>
    <property type="evidence" value="ECO:0007669"/>
    <property type="project" value="TreeGrafter"/>
</dbReference>
<dbReference type="InterPro" id="IPR044298">
    <property type="entry name" value="MIG/MutY"/>
</dbReference>
<dbReference type="GO" id="GO:0006298">
    <property type="term" value="P:mismatch repair"/>
    <property type="evidence" value="ECO:0007669"/>
    <property type="project" value="TreeGrafter"/>
</dbReference>
<name>A0A8F9TTP4_9BACT</name>
<dbReference type="CDD" id="cd00056">
    <property type="entry name" value="ENDO3c"/>
    <property type="match status" value="1"/>
</dbReference>
<evidence type="ECO:0000256" key="5">
    <source>
        <dbReference type="ARBA" id="ARBA00022763"/>
    </source>
</evidence>
<evidence type="ECO:0000256" key="3">
    <source>
        <dbReference type="ARBA" id="ARBA00008343"/>
    </source>
</evidence>
<evidence type="ECO:0000256" key="6">
    <source>
        <dbReference type="ARBA" id="ARBA00022801"/>
    </source>
</evidence>
<keyword evidence="7" id="KW-0408">Iron</keyword>
<dbReference type="SMART" id="SM00478">
    <property type="entry name" value="ENDO3c"/>
    <property type="match status" value="1"/>
</dbReference>
<dbReference type="PANTHER" id="PTHR42944">
    <property type="entry name" value="ADENINE DNA GLYCOSYLASE"/>
    <property type="match status" value="1"/>
</dbReference>
<dbReference type="GO" id="GO:0035485">
    <property type="term" value="F:adenine/guanine mispair binding"/>
    <property type="evidence" value="ECO:0007669"/>
    <property type="project" value="TreeGrafter"/>
</dbReference>
<dbReference type="InterPro" id="IPR003265">
    <property type="entry name" value="HhH-GPD_domain"/>
</dbReference>
<dbReference type="PANTHER" id="PTHR42944:SF1">
    <property type="entry name" value="ADENINE DNA GLYCOSYLASE"/>
    <property type="match status" value="1"/>
</dbReference>
<keyword evidence="4" id="KW-0479">Metal-binding</keyword>
<dbReference type="GO" id="GO:0006284">
    <property type="term" value="P:base-excision repair"/>
    <property type="evidence" value="ECO:0007669"/>
    <property type="project" value="InterPro"/>
</dbReference>
<comment type="similarity">
    <text evidence="3">Belongs to the Nth/MutY family.</text>
</comment>
<dbReference type="InterPro" id="IPR023170">
    <property type="entry name" value="HhH_base_excis_C"/>
</dbReference>
<proteinExistence type="inferred from homology"/>
<dbReference type="Gene3D" id="1.10.340.30">
    <property type="entry name" value="Hypothetical protein, domain 2"/>
    <property type="match status" value="1"/>
</dbReference>
<feature type="domain" description="HhH-GPD" evidence="12">
    <location>
        <begin position="50"/>
        <end position="200"/>
    </location>
</feature>
<dbReference type="InterPro" id="IPR011257">
    <property type="entry name" value="DNA_glycosylase"/>
</dbReference>
<dbReference type="Proteomes" id="UP000825051">
    <property type="component" value="Chromosome"/>
</dbReference>
<evidence type="ECO:0000313" key="13">
    <source>
        <dbReference type="EMBL" id="QYM77907.1"/>
    </source>
</evidence>
<dbReference type="KEGG" id="ole:K0B96_11325"/>
<evidence type="ECO:0000256" key="7">
    <source>
        <dbReference type="ARBA" id="ARBA00023004"/>
    </source>
</evidence>
<dbReference type="GO" id="GO:0034039">
    <property type="term" value="F:8-oxo-7,8-dihydroguanine DNA N-glycosylase activity"/>
    <property type="evidence" value="ECO:0007669"/>
    <property type="project" value="TreeGrafter"/>
</dbReference>
<keyword evidence="10" id="KW-0326">Glycosidase</keyword>
<keyword evidence="14" id="KW-1185">Reference proteome</keyword>
<protein>
    <submittedName>
        <fullName evidence="13">A/G-specific adenine glycosylase</fullName>
    </submittedName>
</protein>
<comment type="function">
    <text evidence="2">Adenine glycosylase active on G-A mispairs. MutY also corrects error-prone DNA synthesis past GO lesions which are due to the oxidatively damaged form of guanine: 7,8-dihydro-8-oxoguanine (8-oxo-dGTP).</text>
</comment>
<evidence type="ECO:0000256" key="8">
    <source>
        <dbReference type="ARBA" id="ARBA00023014"/>
    </source>
</evidence>
<keyword evidence="9" id="KW-0234">DNA repair</keyword>
<evidence type="ECO:0000256" key="9">
    <source>
        <dbReference type="ARBA" id="ARBA00023204"/>
    </source>
</evidence>
<feature type="region of interest" description="Disordered" evidence="11">
    <location>
        <begin position="351"/>
        <end position="374"/>
    </location>
</feature>
<dbReference type="AlphaFoldDB" id="A0A8F9TTP4"/>
<keyword evidence="8" id="KW-0411">Iron-sulfur</keyword>
<keyword evidence="5" id="KW-0227">DNA damage</keyword>
<accession>A0A8F9TTP4</accession>
<dbReference type="SUPFAM" id="SSF48150">
    <property type="entry name" value="DNA-glycosylase"/>
    <property type="match status" value="1"/>
</dbReference>
<evidence type="ECO:0000256" key="10">
    <source>
        <dbReference type="ARBA" id="ARBA00023295"/>
    </source>
</evidence>
<gene>
    <name evidence="13" type="ORF">K0B96_11325</name>
</gene>
<evidence type="ECO:0000256" key="11">
    <source>
        <dbReference type="SAM" id="MobiDB-lite"/>
    </source>
</evidence>
<organism evidence="13 14">
    <name type="scientific">Horticoccus luteus</name>
    <dbReference type="NCBI Taxonomy" id="2862869"/>
    <lineage>
        <taxon>Bacteria</taxon>
        <taxon>Pseudomonadati</taxon>
        <taxon>Verrucomicrobiota</taxon>
        <taxon>Opitutia</taxon>
        <taxon>Opitutales</taxon>
        <taxon>Opitutaceae</taxon>
        <taxon>Horticoccus</taxon>
    </lineage>
</organism>
<dbReference type="Gene3D" id="1.10.1670.10">
    <property type="entry name" value="Helix-hairpin-Helix base-excision DNA repair enzymes (C-terminal)"/>
    <property type="match status" value="1"/>
</dbReference>